<evidence type="ECO:0000313" key="1">
    <source>
        <dbReference type="EMBL" id="PNT45710.1"/>
    </source>
</evidence>
<reference evidence="1 2" key="1">
    <citation type="journal article" date="2006" name="Science">
        <title>The genome of black cottonwood, Populus trichocarpa (Torr. &amp; Gray).</title>
        <authorList>
            <person name="Tuskan G.A."/>
            <person name="Difazio S."/>
            <person name="Jansson S."/>
            <person name="Bohlmann J."/>
            <person name="Grigoriev I."/>
            <person name="Hellsten U."/>
            <person name="Putnam N."/>
            <person name="Ralph S."/>
            <person name="Rombauts S."/>
            <person name="Salamov A."/>
            <person name="Schein J."/>
            <person name="Sterck L."/>
            <person name="Aerts A."/>
            <person name="Bhalerao R.R."/>
            <person name="Bhalerao R.P."/>
            <person name="Blaudez D."/>
            <person name="Boerjan W."/>
            <person name="Brun A."/>
            <person name="Brunner A."/>
            <person name="Busov V."/>
            <person name="Campbell M."/>
            <person name="Carlson J."/>
            <person name="Chalot M."/>
            <person name="Chapman J."/>
            <person name="Chen G.L."/>
            <person name="Cooper D."/>
            <person name="Coutinho P.M."/>
            <person name="Couturier J."/>
            <person name="Covert S."/>
            <person name="Cronk Q."/>
            <person name="Cunningham R."/>
            <person name="Davis J."/>
            <person name="Degroeve S."/>
            <person name="Dejardin A."/>
            <person name="Depamphilis C."/>
            <person name="Detter J."/>
            <person name="Dirks B."/>
            <person name="Dubchak I."/>
            <person name="Duplessis S."/>
            <person name="Ehlting J."/>
            <person name="Ellis B."/>
            <person name="Gendler K."/>
            <person name="Goodstein D."/>
            <person name="Gribskov M."/>
            <person name="Grimwood J."/>
            <person name="Groover A."/>
            <person name="Gunter L."/>
            <person name="Hamberger B."/>
            <person name="Heinze B."/>
            <person name="Helariutta Y."/>
            <person name="Henrissat B."/>
            <person name="Holligan D."/>
            <person name="Holt R."/>
            <person name="Huang W."/>
            <person name="Islam-Faridi N."/>
            <person name="Jones S."/>
            <person name="Jones-Rhoades M."/>
            <person name="Jorgensen R."/>
            <person name="Joshi C."/>
            <person name="Kangasjarvi J."/>
            <person name="Karlsson J."/>
            <person name="Kelleher C."/>
            <person name="Kirkpatrick R."/>
            <person name="Kirst M."/>
            <person name="Kohler A."/>
            <person name="Kalluri U."/>
            <person name="Larimer F."/>
            <person name="Leebens-Mack J."/>
            <person name="Leple J.C."/>
            <person name="Locascio P."/>
            <person name="Lou Y."/>
            <person name="Lucas S."/>
            <person name="Martin F."/>
            <person name="Montanini B."/>
            <person name="Napoli C."/>
            <person name="Nelson D.R."/>
            <person name="Nelson C."/>
            <person name="Nieminen K."/>
            <person name="Nilsson O."/>
            <person name="Pereda V."/>
            <person name="Peter G."/>
            <person name="Philippe R."/>
            <person name="Pilate G."/>
            <person name="Poliakov A."/>
            <person name="Razumovskaya J."/>
            <person name="Richardson P."/>
            <person name="Rinaldi C."/>
            <person name="Ritland K."/>
            <person name="Rouze P."/>
            <person name="Ryaboy D."/>
            <person name="Schmutz J."/>
            <person name="Schrader J."/>
            <person name="Segerman B."/>
            <person name="Shin H."/>
            <person name="Siddiqui A."/>
            <person name="Sterky F."/>
            <person name="Terry A."/>
            <person name="Tsai C.J."/>
            <person name="Uberbacher E."/>
            <person name="Unneberg P."/>
            <person name="Vahala J."/>
            <person name="Wall K."/>
            <person name="Wessler S."/>
            <person name="Yang G."/>
            <person name="Yin T."/>
            <person name="Douglas C."/>
            <person name="Marra M."/>
            <person name="Sandberg G."/>
            <person name="Van de Peer Y."/>
            <person name="Rokhsar D."/>
        </authorList>
    </citation>
    <scope>NUCLEOTIDE SEQUENCE [LARGE SCALE GENOMIC DNA]</scope>
    <source>
        <strain evidence="2">cv. Nisqually</strain>
    </source>
</reference>
<evidence type="ECO:0000313" key="2">
    <source>
        <dbReference type="Proteomes" id="UP000006729"/>
    </source>
</evidence>
<sequence length="55" mass="6617">MNRERKEACTGDEAHGQPIIELVRTNPRGHYYYEYSSNEEDLFRLMEGINRNRKE</sequence>
<gene>
    <name evidence="1" type="ORF">POPTR_003G151200</name>
</gene>
<protein>
    <submittedName>
        <fullName evidence="1">Uncharacterized protein</fullName>
    </submittedName>
</protein>
<organism evidence="1 2">
    <name type="scientific">Populus trichocarpa</name>
    <name type="common">Western balsam poplar</name>
    <name type="synonym">Populus balsamifera subsp. trichocarpa</name>
    <dbReference type="NCBI Taxonomy" id="3694"/>
    <lineage>
        <taxon>Eukaryota</taxon>
        <taxon>Viridiplantae</taxon>
        <taxon>Streptophyta</taxon>
        <taxon>Embryophyta</taxon>
        <taxon>Tracheophyta</taxon>
        <taxon>Spermatophyta</taxon>
        <taxon>Magnoliopsida</taxon>
        <taxon>eudicotyledons</taxon>
        <taxon>Gunneridae</taxon>
        <taxon>Pentapetalae</taxon>
        <taxon>rosids</taxon>
        <taxon>fabids</taxon>
        <taxon>Malpighiales</taxon>
        <taxon>Salicaceae</taxon>
        <taxon>Saliceae</taxon>
        <taxon>Populus</taxon>
    </lineage>
</organism>
<name>A0A2K2B7F3_POPTR</name>
<dbReference type="Proteomes" id="UP000006729">
    <property type="component" value="Chromosome 3"/>
</dbReference>
<proteinExistence type="predicted"/>
<dbReference type="InParanoid" id="A0A2K2B7F3"/>
<dbReference type="AlphaFoldDB" id="A0A2K2B7F3"/>
<accession>A0A2K2B7F3</accession>
<keyword evidence="2" id="KW-1185">Reference proteome</keyword>
<dbReference type="EMBL" id="CM009292">
    <property type="protein sequence ID" value="PNT45710.1"/>
    <property type="molecule type" value="Genomic_DNA"/>
</dbReference>